<comment type="caution">
    <text evidence="2">The sequence shown here is derived from an EMBL/GenBank/DDBJ whole genome shotgun (WGS) entry which is preliminary data.</text>
</comment>
<sequence length="74" mass="8474">MTDAFDIVWRGYDRRQVDEYLRHLADDPTGTPRPAFDVVLRGYDRHQVDRYIIEQGSPGGRPDDGGPMEGFFSS</sequence>
<accession>A0ABP8U8P9</accession>
<name>A0ABP8U8P9_9ACTN</name>
<dbReference type="InterPro" id="IPR019933">
    <property type="entry name" value="DivIVA_domain"/>
</dbReference>
<keyword evidence="3" id="KW-1185">Reference proteome</keyword>
<dbReference type="EMBL" id="BAABHK010000002">
    <property type="protein sequence ID" value="GAA4623863.1"/>
    <property type="molecule type" value="Genomic_DNA"/>
</dbReference>
<evidence type="ECO:0000313" key="2">
    <source>
        <dbReference type="EMBL" id="GAA4623863.1"/>
    </source>
</evidence>
<gene>
    <name evidence="2" type="ORF">GCM10023196_021770</name>
</gene>
<evidence type="ECO:0000313" key="3">
    <source>
        <dbReference type="Proteomes" id="UP001501442"/>
    </source>
</evidence>
<protein>
    <submittedName>
        <fullName evidence="2">Uncharacterized protein</fullName>
    </submittedName>
</protein>
<reference evidence="3" key="1">
    <citation type="journal article" date="2019" name="Int. J. Syst. Evol. Microbiol.">
        <title>The Global Catalogue of Microorganisms (GCM) 10K type strain sequencing project: providing services to taxonomists for standard genome sequencing and annotation.</title>
        <authorList>
            <consortium name="The Broad Institute Genomics Platform"/>
            <consortium name="The Broad Institute Genome Sequencing Center for Infectious Disease"/>
            <person name="Wu L."/>
            <person name="Ma J."/>
        </authorList>
    </citation>
    <scope>NUCLEOTIDE SEQUENCE [LARGE SCALE GENOMIC DNA]</scope>
    <source>
        <strain evidence="3">JCM 17939</strain>
    </source>
</reference>
<feature type="region of interest" description="Disordered" evidence="1">
    <location>
        <begin position="54"/>
        <end position="74"/>
    </location>
</feature>
<dbReference type="RefSeq" id="WP_345430549.1">
    <property type="nucleotide sequence ID" value="NZ_BAABHK010000002.1"/>
</dbReference>
<proteinExistence type="predicted"/>
<dbReference type="NCBIfam" id="TIGR03544">
    <property type="entry name" value="DivI1A_domain"/>
    <property type="match status" value="1"/>
</dbReference>
<evidence type="ECO:0000256" key="1">
    <source>
        <dbReference type="SAM" id="MobiDB-lite"/>
    </source>
</evidence>
<dbReference type="Proteomes" id="UP001501442">
    <property type="component" value="Unassembled WGS sequence"/>
</dbReference>
<organism evidence="2 3">
    <name type="scientific">Actinoallomurus vinaceus</name>
    <dbReference type="NCBI Taxonomy" id="1080074"/>
    <lineage>
        <taxon>Bacteria</taxon>
        <taxon>Bacillati</taxon>
        <taxon>Actinomycetota</taxon>
        <taxon>Actinomycetes</taxon>
        <taxon>Streptosporangiales</taxon>
        <taxon>Thermomonosporaceae</taxon>
        <taxon>Actinoallomurus</taxon>
    </lineage>
</organism>